<dbReference type="AlphaFoldDB" id="R4K5H6"/>
<dbReference type="EMBL" id="CP003261">
    <property type="protein sequence ID" value="AGK97823.1"/>
    <property type="molecule type" value="Genomic_DNA"/>
</dbReference>
<dbReference type="STRING" id="86416.Clopa_2993"/>
<dbReference type="SUPFAM" id="SSF52317">
    <property type="entry name" value="Class I glutamine amidotransferase-like"/>
    <property type="match status" value="1"/>
</dbReference>
<dbReference type="InterPro" id="IPR006287">
    <property type="entry name" value="DJ-1"/>
</dbReference>
<sequence>MIDVLLFIAEGFEEIEAFTVVDILRRANIKCDTCSIAGSFVKGSHGIEVKADKLIEEINKNEYGAVVLPGGMPGAKNLKENKRVIEIVKNFYEDNKIVAAICAAPIVLKEADIYRKHKITSYPDFKEELKAADYIEDIVVEDKNIITSRGPATAIYFGLKLTEKIVGKAKADNLKEGMLLNFVERTAK</sequence>
<dbReference type="RefSeq" id="WP_015616115.1">
    <property type="nucleotide sequence ID" value="NC_021182.1"/>
</dbReference>
<dbReference type="Gene3D" id="3.40.50.880">
    <property type="match status" value="1"/>
</dbReference>
<reference evidence="2 3" key="1">
    <citation type="submission" date="2012-01" db="EMBL/GenBank/DDBJ databases">
        <title>Complete sequence of chromosome of Clostridium pasteurianum BC1.</title>
        <authorList>
            <consortium name="US DOE Joint Genome Institute"/>
            <person name="Lucas S."/>
            <person name="Han J."/>
            <person name="Lapidus A."/>
            <person name="Cheng J.-F."/>
            <person name="Goodwin L."/>
            <person name="Pitluck S."/>
            <person name="Peters L."/>
            <person name="Mikhailova N."/>
            <person name="Teshima H."/>
            <person name="Detter J.C."/>
            <person name="Han C."/>
            <person name="Tapia R."/>
            <person name="Land M."/>
            <person name="Hauser L."/>
            <person name="Kyrpides N."/>
            <person name="Ivanova N."/>
            <person name="Pagani I."/>
            <person name="Dunn J."/>
            <person name="Taghavi S."/>
            <person name="Francis A."/>
            <person name="van der Lelie D."/>
            <person name="Woyke T."/>
        </authorList>
    </citation>
    <scope>NUCLEOTIDE SEQUENCE [LARGE SCALE GENOMIC DNA]</scope>
    <source>
        <strain evidence="2 3">BC1</strain>
    </source>
</reference>
<dbReference type="OrthoDB" id="9800516at2"/>
<protein>
    <submittedName>
        <fullName evidence="2">DJ-1 family protein</fullName>
    </submittedName>
</protein>
<dbReference type="KEGG" id="cpas:Clopa_2993"/>
<proteinExistence type="predicted"/>
<feature type="domain" description="DJ-1/PfpI" evidence="1">
    <location>
        <begin position="4"/>
        <end position="163"/>
    </location>
</feature>
<dbReference type="PANTHER" id="PTHR48094:SF12">
    <property type="entry name" value="PARKINSON DISEASE PROTEIN 7 HOMOLOG"/>
    <property type="match status" value="1"/>
</dbReference>
<dbReference type="HOGENOM" id="CLU_000445_44_2_9"/>
<organism evidence="2 3">
    <name type="scientific">Clostridium pasteurianum BC1</name>
    <dbReference type="NCBI Taxonomy" id="86416"/>
    <lineage>
        <taxon>Bacteria</taxon>
        <taxon>Bacillati</taxon>
        <taxon>Bacillota</taxon>
        <taxon>Clostridia</taxon>
        <taxon>Eubacteriales</taxon>
        <taxon>Clostridiaceae</taxon>
        <taxon>Clostridium</taxon>
    </lineage>
</organism>
<accession>R4K5H6</accession>
<dbReference type="Proteomes" id="UP000013523">
    <property type="component" value="Chromosome"/>
</dbReference>
<evidence type="ECO:0000313" key="2">
    <source>
        <dbReference type="EMBL" id="AGK97823.1"/>
    </source>
</evidence>
<dbReference type="InterPro" id="IPR002818">
    <property type="entry name" value="DJ-1/PfpI"/>
</dbReference>
<evidence type="ECO:0000259" key="1">
    <source>
        <dbReference type="Pfam" id="PF01965"/>
    </source>
</evidence>
<dbReference type="NCBIfam" id="TIGR01383">
    <property type="entry name" value="not_thiJ"/>
    <property type="match status" value="1"/>
</dbReference>
<gene>
    <name evidence="2" type="ORF">Clopa_2993</name>
</gene>
<dbReference type="InterPro" id="IPR029062">
    <property type="entry name" value="Class_I_gatase-like"/>
</dbReference>
<dbReference type="InterPro" id="IPR050325">
    <property type="entry name" value="Prot/Nucl_acid_deglycase"/>
</dbReference>
<dbReference type="PANTHER" id="PTHR48094">
    <property type="entry name" value="PROTEIN/NUCLEIC ACID DEGLYCASE DJ-1-RELATED"/>
    <property type="match status" value="1"/>
</dbReference>
<dbReference type="Pfam" id="PF01965">
    <property type="entry name" value="DJ-1_PfpI"/>
    <property type="match status" value="1"/>
</dbReference>
<evidence type="ECO:0000313" key="3">
    <source>
        <dbReference type="Proteomes" id="UP000013523"/>
    </source>
</evidence>
<dbReference type="CDD" id="cd03135">
    <property type="entry name" value="GATase1_DJ-1"/>
    <property type="match status" value="1"/>
</dbReference>
<name>R4K5H6_CLOPA</name>
<dbReference type="eggNOG" id="COG0693">
    <property type="taxonomic scope" value="Bacteria"/>
</dbReference>
<dbReference type="PATRIC" id="fig|86416.3.peg.2980"/>
<keyword evidence="3" id="KW-1185">Reference proteome</keyword>
<dbReference type="GO" id="GO:0005737">
    <property type="term" value="C:cytoplasm"/>
    <property type="evidence" value="ECO:0007669"/>
    <property type="project" value="TreeGrafter"/>
</dbReference>